<feature type="compositionally biased region" description="Acidic residues" evidence="1">
    <location>
        <begin position="219"/>
        <end position="228"/>
    </location>
</feature>
<reference evidence="3 4" key="2">
    <citation type="journal article" date="2024" name="G3 (Bethesda)">
        <title>The genome of the cryopelagic Antarctic bald notothen, Trematomus borchgrevinki.</title>
        <authorList>
            <person name="Rayamajhi N."/>
            <person name="Rivera-Colon A.G."/>
            <person name="Minhas B.F."/>
            <person name="Cheng C.C."/>
            <person name="Catchen J.M."/>
        </authorList>
    </citation>
    <scope>NUCLEOTIDE SEQUENCE [LARGE SCALE GENOMIC DNA]</scope>
    <source>
        <strain evidence="3">AGRC-2024</strain>
    </source>
</reference>
<evidence type="ECO:0000313" key="4">
    <source>
        <dbReference type="Proteomes" id="UP001619887"/>
    </source>
</evidence>
<dbReference type="Gene3D" id="1.20.90.10">
    <property type="entry name" value="Phospholipase A2 domain"/>
    <property type="match status" value="1"/>
</dbReference>
<dbReference type="Proteomes" id="UP001619887">
    <property type="component" value="Unassembled WGS sequence"/>
</dbReference>
<dbReference type="SUPFAM" id="SSF48619">
    <property type="entry name" value="Phospholipase A2, PLA2"/>
    <property type="match status" value="1"/>
</dbReference>
<feature type="compositionally biased region" description="Acidic residues" evidence="1">
    <location>
        <begin position="265"/>
        <end position="275"/>
    </location>
</feature>
<sequence>MLFRTVLLLTLCVSTGMSATLGFYQAQAKEEEAPTVETITHGTVEAAPVSTAEEHVVPADPKEDDPPGDEEHVAPSDPKEDDPPGDEEHVAPSDPKEDDPPANEEHVAPADPKEDDPPAEEHVAPADPKDDDPPAEEEHVAPSDPQADDPPAEEEHVAPADPKEDDPPAEEEHVAPADPQADDPPAEEEHVAPSDPKEDDPPAEEEHVAPADPQAEDPPANEEDVALVDPKEEDPFAAEEPEANTIVGDNQVADVLEVDNVAAGEPEEDVPVAEEPETRSDDAAGDALALEDLTEAEGEAVTQEQPEAEEDNDIKPVQTEQSQDEPEAAEEEEENSWSFYSIRNSFQSMHGYYNSLVELVGGRDGVCQYRCKYGEIPKPRPGYQLPEPNGCSSSLVGFQVNDALDLGIPAMTNCCDMLDMCYDTCGVSKNACDSEFRLCVHGICSDLRKSLGFVSKVKACESMADALHSTVGTLGCRPYMNGQRAACVCEGDQRDEL</sequence>
<evidence type="ECO:0000256" key="1">
    <source>
        <dbReference type="SAM" id="MobiDB-lite"/>
    </source>
</evidence>
<feature type="compositionally biased region" description="Acidic residues" evidence="1">
    <location>
        <begin position="322"/>
        <end position="335"/>
    </location>
</feature>
<evidence type="ECO:0000313" key="3">
    <source>
        <dbReference type="EMBL" id="KAL3050155.1"/>
    </source>
</evidence>
<dbReference type="InterPro" id="IPR036444">
    <property type="entry name" value="PLipase_A2_dom_sf"/>
</dbReference>
<feature type="region of interest" description="Disordered" evidence="1">
    <location>
        <begin position="296"/>
        <end position="336"/>
    </location>
</feature>
<feature type="compositionally biased region" description="Basic and acidic residues" evidence="1">
    <location>
        <begin position="187"/>
        <end position="209"/>
    </location>
</feature>
<evidence type="ECO:0000256" key="2">
    <source>
        <dbReference type="SAM" id="SignalP"/>
    </source>
</evidence>
<protein>
    <submittedName>
        <fullName evidence="3">Uncharacterized protein</fullName>
    </submittedName>
</protein>
<proteinExistence type="predicted"/>
<dbReference type="PANTHER" id="PTHR12824">
    <property type="entry name" value="GROUP XII SECRETORY PHOSPHOLIPASE A2 FAMILY MEMBER"/>
    <property type="match status" value="1"/>
</dbReference>
<feature type="chain" id="PRO_5044804036" evidence="2">
    <location>
        <begin position="19"/>
        <end position="497"/>
    </location>
</feature>
<organism evidence="3 4">
    <name type="scientific">Pagothenia borchgrevinki</name>
    <name type="common">Bald rockcod</name>
    <name type="synonym">Trematomus borchgrevinki</name>
    <dbReference type="NCBI Taxonomy" id="8213"/>
    <lineage>
        <taxon>Eukaryota</taxon>
        <taxon>Metazoa</taxon>
        <taxon>Chordata</taxon>
        <taxon>Craniata</taxon>
        <taxon>Vertebrata</taxon>
        <taxon>Euteleostomi</taxon>
        <taxon>Actinopterygii</taxon>
        <taxon>Neopterygii</taxon>
        <taxon>Teleostei</taxon>
        <taxon>Neoteleostei</taxon>
        <taxon>Acanthomorphata</taxon>
        <taxon>Eupercaria</taxon>
        <taxon>Perciformes</taxon>
        <taxon>Notothenioidei</taxon>
        <taxon>Nototheniidae</taxon>
        <taxon>Pagothenia</taxon>
    </lineage>
</organism>
<gene>
    <name evidence="3" type="ORF">OYC64_012240</name>
</gene>
<feature type="signal peptide" evidence="2">
    <location>
        <begin position="1"/>
        <end position="18"/>
    </location>
</feature>
<keyword evidence="4" id="KW-1185">Reference proteome</keyword>
<accession>A0ABD2G9F4</accession>
<dbReference type="InterPro" id="IPR010711">
    <property type="entry name" value="PLA2G12"/>
</dbReference>
<dbReference type="AlphaFoldDB" id="A0ABD2G9F4"/>
<name>A0ABD2G9F4_PAGBO</name>
<feature type="region of interest" description="Disordered" evidence="1">
    <location>
        <begin position="32"/>
        <end position="281"/>
    </location>
</feature>
<dbReference type="PANTHER" id="PTHR12824:SF2">
    <property type="entry name" value="GROUP XIIB SECRETORY PHOSPHOLIPASE A2-LIKE PROTEIN"/>
    <property type="match status" value="1"/>
</dbReference>
<feature type="compositionally biased region" description="Basic and acidic residues" evidence="1">
    <location>
        <begin position="52"/>
        <end position="141"/>
    </location>
</feature>
<dbReference type="Pfam" id="PF06951">
    <property type="entry name" value="PLA2G12"/>
    <property type="match status" value="1"/>
</dbReference>
<comment type="caution">
    <text evidence="3">The sequence shown here is derived from an EMBL/GenBank/DDBJ whole genome shotgun (WGS) entry which is preliminary data.</text>
</comment>
<reference evidence="3 4" key="1">
    <citation type="journal article" date="2022" name="G3 (Bethesda)">
        <title>Evaluating Illumina-, Nanopore-, and PacBio-based genome assembly strategies with the bald notothen, Trematomus borchgrevinki.</title>
        <authorList>
            <person name="Rayamajhi N."/>
            <person name="Cheng C.C."/>
            <person name="Catchen J.M."/>
        </authorList>
    </citation>
    <scope>NUCLEOTIDE SEQUENCE [LARGE SCALE GENOMIC DNA]</scope>
    <source>
        <strain evidence="3">AGRC-2024</strain>
    </source>
</reference>
<keyword evidence="2" id="KW-0732">Signal</keyword>
<dbReference type="EMBL" id="JBIYXZ010002081">
    <property type="protein sequence ID" value="KAL3050155.1"/>
    <property type="molecule type" value="Genomic_DNA"/>
</dbReference>
<feature type="compositionally biased region" description="Basic and acidic residues" evidence="1">
    <location>
        <begin position="153"/>
        <end position="175"/>
    </location>
</feature>